<dbReference type="InterPro" id="IPR051335">
    <property type="entry name" value="Alanyl-tRNA_Editing_Enzymes"/>
</dbReference>
<dbReference type="GO" id="GO:0046872">
    <property type="term" value="F:metal ion binding"/>
    <property type="evidence" value="ECO:0007669"/>
    <property type="project" value="UniProtKB-KW"/>
</dbReference>
<evidence type="ECO:0000259" key="7">
    <source>
        <dbReference type="PROSITE" id="PS50860"/>
    </source>
</evidence>
<keyword evidence="5" id="KW-0862">Zinc</keyword>
<comment type="subcellular location">
    <subcellularLocation>
        <location evidence="2">Cytoplasm</location>
    </subcellularLocation>
</comment>
<dbReference type="InterPro" id="IPR018165">
    <property type="entry name" value="Ala-tRNA-synth_IIc_core"/>
</dbReference>
<dbReference type="EMBL" id="CP000159">
    <property type="protein sequence ID" value="ABC45779.1"/>
    <property type="molecule type" value="Genomic_DNA"/>
</dbReference>
<dbReference type="GO" id="GO:0005737">
    <property type="term" value="C:cytoplasm"/>
    <property type="evidence" value="ECO:0007669"/>
    <property type="project" value="UniProtKB-SubCell"/>
</dbReference>
<dbReference type="STRING" id="309807.SRU_1141"/>
<dbReference type="GO" id="GO:0005524">
    <property type="term" value="F:ATP binding"/>
    <property type="evidence" value="ECO:0007669"/>
    <property type="project" value="InterPro"/>
</dbReference>
<dbReference type="Gene3D" id="3.30.980.10">
    <property type="entry name" value="Threonyl-trna Synthetase, Chain A, domain 2"/>
    <property type="match status" value="1"/>
</dbReference>
<dbReference type="KEGG" id="sru:SRU_1141"/>
<dbReference type="Pfam" id="PF07973">
    <property type="entry name" value="tRNA_SAD"/>
    <property type="match status" value="1"/>
</dbReference>
<name>Q2S3G4_SALRD</name>
<dbReference type="OrthoDB" id="9812949at2"/>
<dbReference type="InterPro" id="IPR009000">
    <property type="entry name" value="Transl_B-barrel_sf"/>
</dbReference>
<organism evidence="8 9">
    <name type="scientific">Salinibacter ruber (strain DSM 13855 / M31)</name>
    <dbReference type="NCBI Taxonomy" id="309807"/>
    <lineage>
        <taxon>Bacteria</taxon>
        <taxon>Pseudomonadati</taxon>
        <taxon>Rhodothermota</taxon>
        <taxon>Rhodothermia</taxon>
        <taxon>Rhodothermales</taxon>
        <taxon>Salinibacteraceae</taxon>
        <taxon>Salinibacter</taxon>
    </lineage>
</organism>
<evidence type="ECO:0000313" key="9">
    <source>
        <dbReference type="Proteomes" id="UP000008674"/>
    </source>
</evidence>
<evidence type="ECO:0000256" key="1">
    <source>
        <dbReference type="ARBA" id="ARBA00001947"/>
    </source>
</evidence>
<dbReference type="eggNOG" id="COG2872">
    <property type="taxonomic scope" value="Bacteria"/>
</dbReference>
<evidence type="ECO:0000256" key="2">
    <source>
        <dbReference type="ARBA" id="ARBA00004496"/>
    </source>
</evidence>
<comment type="cofactor">
    <cofactor evidence="1">
        <name>Zn(2+)</name>
        <dbReference type="ChEBI" id="CHEBI:29105"/>
    </cofactor>
</comment>
<dbReference type="SUPFAM" id="SSF55186">
    <property type="entry name" value="ThrRS/AlaRS common domain"/>
    <property type="match status" value="1"/>
</dbReference>
<dbReference type="PROSITE" id="PS50860">
    <property type="entry name" value="AA_TRNA_LIGASE_II_ALA"/>
    <property type="match status" value="1"/>
</dbReference>
<dbReference type="GO" id="GO:0003676">
    <property type="term" value="F:nucleic acid binding"/>
    <property type="evidence" value="ECO:0007669"/>
    <property type="project" value="InterPro"/>
</dbReference>
<gene>
    <name evidence="8" type="ordered locus">SRU_1141</name>
</gene>
<evidence type="ECO:0000256" key="3">
    <source>
        <dbReference type="ARBA" id="ARBA00017959"/>
    </source>
</evidence>
<dbReference type="PANTHER" id="PTHR43462">
    <property type="entry name" value="ALANYL-TRNA EDITING PROTEIN"/>
    <property type="match status" value="1"/>
</dbReference>
<dbReference type="EnsemblBacteria" id="ABC45779">
    <property type="protein sequence ID" value="ABC45779"/>
    <property type="gene ID" value="SRU_1141"/>
</dbReference>
<dbReference type="PATRIC" id="fig|309807.25.peg.1179"/>
<keyword evidence="9" id="KW-1185">Reference proteome</keyword>
<dbReference type="Proteomes" id="UP000008674">
    <property type="component" value="Chromosome"/>
</dbReference>
<dbReference type="GO" id="GO:0006419">
    <property type="term" value="P:alanyl-tRNA aminoacylation"/>
    <property type="evidence" value="ECO:0007669"/>
    <property type="project" value="InterPro"/>
</dbReference>
<protein>
    <recommendedName>
        <fullName evidence="3">Alanine--tRNA ligase</fullName>
    </recommendedName>
    <alternativeName>
        <fullName evidence="6">Alanyl-tRNA synthetase</fullName>
    </alternativeName>
</protein>
<dbReference type="InterPro" id="IPR018164">
    <property type="entry name" value="Ala-tRNA-synth_IIc_N"/>
</dbReference>
<evidence type="ECO:0000256" key="6">
    <source>
        <dbReference type="ARBA" id="ARBA00032577"/>
    </source>
</evidence>
<dbReference type="SMART" id="SM00863">
    <property type="entry name" value="tRNA_SAD"/>
    <property type="match status" value="1"/>
</dbReference>
<dbReference type="SUPFAM" id="SSF50447">
    <property type="entry name" value="Translation proteins"/>
    <property type="match status" value="1"/>
</dbReference>
<dbReference type="InterPro" id="IPR012947">
    <property type="entry name" value="tRNA_SAD"/>
</dbReference>
<evidence type="ECO:0000313" key="8">
    <source>
        <dbReference type="EMBL" id="ABC45779.1"/>
    </source>
</evidence>
<dbReference type="GO" id="GO:0002161">
    <property type="term" value="F:aminoacyl-tRNA deacylase activity"/>
    <property type="evidence" value="ECO:0007669"/>
    <property type="project" value="UniProtKB-ARBA"/>
</dbReference>
<dbReference type="GO" id="GO:0004813">
    <property type="term" value="F:alanine-tRNA ligase activity"/>
    <property type="evidence" value="ECO:0007669"/>
    <property type="project" value="InterPro"/>
</dbReference>
<keyword evidence="8" id="KW-0436">Ligase</keyword>
<feature type="domain" description="Alanyl-transfer RNA synthetases family profile" evidence="7">
    <location>
        <begin position="22"/>
        <end position="260"/>
    </location>
</feature>
<accession>Q2S3G4</accession>
<dbReference type="PANTHER" id="PTHR43462:SF1">
    <property type="entry name" value="ALANYL-TRNA EDITING PROTEIN AARSD1"/>
    <property type="match status" value="1"/>
</dbReference>
<evidence type="ECO:0000256" key="5">
    <source>
        <dbReference type="ARBA" id="ARBA00022833"/>
    </source>
</evidence>
<evidence type="ECO:0000256" key="4">
    <source>
        <dbReference type="ARBA" id="ARBA00022723"/>
    </source>
</evidence>
<dbReference type="AlphaFoldDB" id="Q2S3G4"/>
<proteinExistence type="predicted"/>
<dbReference type="HOGENOM" id="CLU_004485_3_2_10"/>
<keyword evidence="4" id="KW-0479">Metal-binding</keyword>
<dbReference type="Gene3D" id="2.40.30.130">
    <property type="match status" value="1"/>
</dbReference>
<sequence>MRLCALRPLWFCESVSTAIPMTELRYLPDSDDVTTFTASVTDATDDYIVLDGTYFYPEGGGQPADHGTLHWDGGSAPVVDVQKEHGAVRHYIDDREGERPEQGDEATGQIDEARRRTLRRMHTAQHVLSKVVLDVFGAQTAGNQIHTDRSRIDFEPADFSEEDVAVIEERTNTAIEQDLPVEKKEMERARAEEHTPEGRGLLNLIPDHVDPLRMVQIGDLDLCPCGGTHVDRTRDIGRIRITNRTSKGAEVDRIEFKLED</sequence>
<reference evidence="8 9" key="1">
    <citation type="journal article" date="2005" name="Proc. Natl. Acad. Sci. U.S.A.">
        <title>The genome of Salinibacter ruber: convergence and gene exchange among hyperhalophilic bacteria and archaea.</title>
        <authorList>
            <person name="Mongodin E.F."/>
            <person name="Nelson K.E."/>
            <person name="Daugherty S."/>
            <person name="Deboy R.T."/>
            <person name="Wister J."/>
            <person name="Khouri H."/>
            <person name="Weidman J."/>
            <person name="Walsh D.A."/>
            <person name="Papke R.T."/>
            <person name="Sanchez Perez G."/>
            <person name="Sharma A.K."/>
            <person name="Nesbo C.L."/>
            <person name="MacLeod D."/>
            <person name="Bapteste E."/>
            <person name="Doolittle W.F."/>
            <person name="Charlebois R.L."/>
            <person name="Legault B."/>
            <person name="Rodriguez-Valera F."/>
        </authorList>
    </citation>
    <scope>NUCLEOTIDE SEQUENCE [LARGE SCALE GENOMIC DNA]</scope>
    <source>
        <strain evidence="9">DSM 13855 / CECT 5946 / M31</strain>
    </source>
</reference>
<dbReference type="Pfam" id="PF01411">
    <property type="entry name" value="tRNA-synt_2c"/>
    <property type="match status" value="1"/>
</dbReference>
<dbReference type="InterPro" id="IPR018163">
    <property type="entry name" value="Thr/Ala-tRNA-synth_IIc_edit"/>
</dbReference>